<reference evidence="1 2" key="1">
    <citation type="submission" date="2020-08" db="EMBL/GenBank/DDBJ databases">
        <title>Genomic Encyclopedia of Type Strains, Phase IV (KMG-IV): sequencing the most valuable type-strain genomes for metagenomic binning, comparative biology and taxonomic classification.</title>
        <authorList>
            <person name="Goeker M."/>
        </authorList>
    </citation>
    <scope>NUCLEOTIDE SEQUENCE [LARGE SCALE GENOMIC DNA]</scope>
    <source>
        <strain evidence="1 2">DSM 21255</strain>
    </source>
</reference>
<keyword evidence="2" id="KW-1185">Reference proteome</keyword>
<sequence>MVSLNRLPPTDEHIEKLVSGAGLKYTKGKTGKKRFYDASGSVVVYPSNNSAIGQKGILN</sequence>
<proteinExistence type="predicted"/>
<dbReference type="RefSeq" id="WP_184327472.1">
    <property type="nucleotide sequence ID" value="NZ_CABWNB010000001.1"/>
</dbReference>
<evidence type="ECO:0000313" key="1">
    <source>
        <dbReference type="EMBL" id="MBB6477027.1"/>
    </source>
</evidence>
<accession>A0A841R1N3</accession>
<name>A0A841R1N3_9FIRM</name>
<dbReference type="Proteomes" id="UP000591941">
    <property type="component" value="Unassembled WGS sequence"/>
</dbReference>
<comment type="caution">
    <text evidence="1">The sequence shown here is derived from an EMBL/GenBank/DDBJ whole genome shotgun (WGS) entry which is preliminary data.</text>
</comment>
<evidence type="ECO:0000313" key="2">
    <source>
        <dbReference type="Proteomes" id="UP000591941"/>
    </source>
</evidence>
<gene>
    <name evidence="1" type="ORF">HNR45_000049</name>
</gene>
<dbReference type="AlphaFoldDB" id="A0A841R1N3"/>
<protein>
    <submittedName>
        <fullName evidence="1">Uncharacterized protein</fullName>
    </submittedName>
</protein>
<dbReference type="EMBL" id="JACHHI010000001">
    <property type="protein sequence ID" value="MBB6477027.1"/>
    <property type="molecule type" value="Genomic_DNA"/>
</dbReference>
<organism evidence="1 2">
    <name type="scientific">Negativicoccus succinicivorans</name>
    <dbReference type="NCBI Taxonomy" id="620903"/>
    <lineage>
        <taxon>Bacteria</taxon>
        <taxon>Bacillati</taxon>
        <taxon>Bacillota</taxon>
        <taxon>Negativicutes</taxon>
        <taxon>Veillonellales</taxon>
        <taxon>Veillonellaceae</taxon>
        <taxon>Negativicoccus</taxon>
    </lineage>
</organism>